<geneLocation type="plasmid" evidence="1 2">
    <name>pSCL4</name>
</geneLocation>
<evidence type="ECO:0000313" key="1">
    <source>
        <dbReference type="EMBL" id="EFG03656.2"/>
    </source>
</evidence>
<evidence type="ECO:0000313" key="2">
    <source>
        <dbReference type="Proteomes" id="UP000002357"/>
    </source>
</evidence>
<organism evidence="1 2">
    <name type="scientific">Streptomyces clavuligerus</name>
    <dbReference type="NCBI Taxonomy" id="1901"/>
    <lineage>
        <taxon>Bacteria</taxon>
        <taxon>Bacillati</taxon>
        <taxon>Actinomycetota</taxon>
        <taxon>Actinomycetes</taxon>
        <taxon>Kitasatosporales</taxon>
        <taxon>Streptomycetaceae</taxon>
        <taxon>Streptomyces</taxon>
    </lineage>
</organism>
<sequence>MDAWTPAPAASSHPLPYVIRRRGPSGCWRGSSPRGLPGSALRFLQLLAKETGGEPLHEGGSQVHGHIRLLLCFEFRGVL</sequence>
<keyword evidence="2" id="KW-1185">Reference proteome</keyword>
<proteinExistence type="predicted"/>
<reference evidence="1 2" key="1">
    <citation type="journal article" date="2010" name="Genome Biol. Evol.">
        <title>The sequence of a 1.8-mb bacterial linear plasmid reveals a rich evolutionary reservoir of secondary metabolic pathways.</title>
        <authorList>
            <person name="Medema M.H."/>
            <person name="Trefzer A."/>
            <person name="Kovalchuk A."/>
            <person name="van den Berg M."/>
            <person name="Mueller U."/>
            <person name="Heijne W."/>
            <person name="Wu L."/>
            <person name="Alam M.T."/>
            <person name="Ronning C.M."/>
            <person name="Nierman W.C."/>
            <person name="Bovenberg R.A.L."/>
            <person name="Breitling R."/>
            <person name="Takano E."/>
        </authorList>
    </citation>
    <scope>NUCLEOTIDE SEQUENCE [LARGE SCALE GENOMIC DNA]</scope>
    <source>
        <strain evidence="2">ATCC 27064 / DSM 738 / JCM 4710 / NBRC 13307 / NCIMB 12785 / NRRL 3585 / VKM Ac-602</strain>
        <plasmid evidence="1">pSCL4</plasmid>
    </source>
</reference>
<keyword evidence="1" id="KW-0614">Plasmid</keyword>
<name>B5GUE3_STRCL</name>
<dbReference type="EMBL" id="CM000914">
    <property type="protein sequence ID" value="EFG03656.2"/>
    <property type="molecule type" value="Genomic_DNA"/>
</dbReference>
<gene>
    <name evidence="1" type="ORF">SCLAV_p0165</name>
</gene>
<dbReference type="AlphaFoldDB" id="B5GUE3"/>
<dbReference type="Proteomes" id="UP000002357">
    <property type="component" value="Plasmid pSCL4"/>
</dbReference>
<accession>B5GUE3</accession>
<protein>
    <submittedName>
        <fullName evidence="1">Uncharacterized protein</fullName>
    </submittedName>
</protein>